<keyword evidence="9 11" id="KW-0460">Magnesium</keyword>
<keyword evidence="8 11" id="KW-0067">ATP-binding</keyword>
<comment type="caution">
    <text evidence="12">The sequence shown here is derived from an EMBL/GenBank/DDBJ whole genome shotgun (WGS) entry which is preliminary data.</text>
</comment>
<dbReference type="GO" id="GO:0000287">
    <property type="term" value="F:magnesium ion binding"/>
    <property type="evidence" value="ECO:0007669"/>
    <property type="project" value="UniProtKB-UniRule"/>
</dbReference>
<accession>A0A1T3F7L7</accession>
<name>A0A1T3F7L7_ELIME</name>
<dbReference type="SUPFAM" id="SSF53613">
    <property type="entry name" value="Ribokinase-like"/>
    <property type="match status" value="1"/>
</dbReference>
<dbReference type="STRING" id="238.BBD35_17950"/>
<evidence type="ECO:0000313" key="12">
    <source>
        <dbReference type="EMBL" id="OOH95270.1"/>
    </source>
</evidence>
<keyword evidence="7 11" id="KW-0418">Kinase</keyword>
<comment type="catalytic activity">
    <reaction evidence="1 11">
        <text>5-(2-hydroxyethyl)-4-methylthiazole + ATP = 4-methyl-5-(2-phosphooxyethyl)-thiazole + ADP + H(+)</text>
        <dbReference type="Rhea" id="RHEA:24212"/>
        <dbReference type="ChEBI" id="CHEBI:15378"/>
        <dbReference type="ChEBI" id="CHEBI:17957"/>
        <dbReference type="ChEBI" id="CHEBI:30616"/>
        <dbReference type="ChEBI" id="CHEBI:58296"/>
        <dbReference type="ChEBI" id="CHEBI:456216"/>
        <dbReference type="EC" id="2.7.1.50"/>
    </reaction>
</comment>
<dbReference type="Pfam" id="PF02110">
    <property type="entry name" value="HK"/>
    <property type="match status" value="1"/>
</dbReference>
<keyword evidence="4 11" id="KW-0808">Transferase</keyword>
<dbReference type="Gene3D" id="3.40.1190.20">
    <property type="match status" value="1"/>
</dbReference>
<evidence type="ECO:0000256" key="11">
    <source>
        <dbReference type="HAMAP-Rule" id="MF_00228"/>
    </source>
</evidence>
<dbReference type="InterPro" id="IPR029056">
    <property type="entry name" value="Ribokinase-like"/>
</dbReference>
<feature type="binding site" evidence="11">
    <location>
        <position position="46"/>
    </location>
    <ligand>
        <name>substrate</name>
    </ligand>
</feature>
<keyword evidence="13" id="KW-1185">Reference proteome</keyword>
<dbReference type="OrthoDB" id="9778146at2"/>
<evidence type="ECO:0000256" key="1">
    <source>
        <dbReference type="ARBA" id="ARBA00001771"/>
    </source>
</evidence>
<comment type="similarity">
    <text evidence="11">Belongs to the Thz kinase family.</text>
</comment>
<dbReference type="GO" id="GO:0009228">
    <property type="term" value="P:thiamine biosynthetic process"/>
    <property type="evidence" value="ECO:0007669"/>
    <property type="project" value="UniProtKB-KW"/>
</dbReference>
<evidence type="ECO:0000256" key="3">
    <source>
        <dbReference type="ARBA" id="ARBA00004868"/>
    </source>
</evidence>
<dbReference type="GO" id="GO:0005524">
    <property type="term" value="F:ATP binding"/>
    <property type="evidence" value="ECO:0007669"/>
    <property type="project" value="UniProtKB-UniRule"/>
</dbReference>
<dbReference type="EMBL" id="MPOG01000011">
    <property type="protein sequence ID" value="OOH95270.1"/>
    <property type="molecule type" value="Genomic_DNA"/>
</dbReference>
<dbReference type="CDD" id="cd01170">
    <property type="entry name" value="THZ_kinase"/>
    <property type="match status" value="1"/>
</dbReference>
<feature type="binding site" evidence="11">
    <location>
        <position position="195"/>
    </location>
    <ligand>
        <name>substrate</name>
    </ligand>
</feature>
<dbReference type="Proteomes" id="UP000188947">
    <property type="component" value="Unassembled WGS sequence"/>
</dbReference>
<evidence type="ECO:0000256" key="6">
    <source>
        <dbReference type="ARBA" id="ARBA00022741"/>
    </source>
</evidence>
<dbReference type="GO" id="GO:0009229">
    <property type="term" value="P:thiamine diphosphate biosynthetic process"/>
    <property type="evidence" value="ECO:0007669"/>
    <property type="project" value="UniProtKB-UniRule"/>
</dbReference>
<dbReference type="HAMAP" id="MF_00228">
    <property type="entry name" value="Thz_kinase"/>
    <property type="match status" value="1"/>
</dbReference>
<comment type="cofactor">
    <cofactor evidence="2 11">
        <name>Mg(2+)</name>
        <dbReference type="ChEBI" id="CHEBI:18420"/>
    </cofactor>
</comment>
<evidence type="ECO:0000256" key="9">
    <source>
        <dbReference type="ARBA" id="ARBA00022842"/>
    </source>
</evidence>
<feature type="binding site" evidence="11">
    <location>
        <position position="121"/>
    </location>
    <ligand>
        <name>ATP</name>
        <dbReference type="ChEBI" id="CHEBI:30616"/>
    </ligand>
</feature>
<dbReference type="EC" id="2.7.1.50" evidence="11"/>
<gene>
    <name evidence="11" type="primary">thiM</name>
    <name evidence="12" type="ORF">BMF97_10560</name>
</gene>
<evidence type="ECO:0000256" key="7">
    <source>
        <dbReference type="ARBA" id="ARBA00022777"/>
    </source>
</evidence>
<dbReference type="AlphaFoldDB" id="A0A1T3F7L7"/>
<keyword evidence="5 11" id="KW-0479">Metal-binding</keyword>
<evidence type="ECO:0000256" key="8">
    <source>
        <dbReference type="ARBA" id="ARBA00022840"/>
    </source>
</evidence>
<dbReference type="UniPathway" id="UPA00060">
    <property type="reaction ID" value="UER00139"/>
</dbReference>
<dbReference type="NCBIfam" id="TIGR00694">
    <property type="entry name" value="thiM"/>
    <property type="match status" value="1"/>
</dbReference>
<evidence type="ECO:0000313" key="13">
    <source>
        <dbReference type="Proteomes" id="UP000188947"/>
    </source>
</evidence>
<comment type="pathway">
    <text evidence="3 11">Cofactor biosynthesis; thiamine diphosphate biosynthesis; 4-methyl-5-(2-phosphoethyl)-thiazole from 5-(2-hydroxyethyl)-4-methylthiazole: step 1/1.</text>
</comment>
<keyword evidence="6 11" id="KW-0547">Nucleotide-binding</keyword>
<feature type="binding site" evidence="11">
    <location>
        <position position="168"/>
    </location>
    <ligand>
        <name>ATP</name>
        <dbReference type="ChEBI" id="CHEBI:30616"/>
    </ligand>
</feature>
<evidence type="ECO:0000256" key="4">
    <source>
        <dbReference type="ARBA" id="ARBA00022679"/>
    </source>
</evidence>
<reference evidence="12 13" key="1">
    <citation type="submission" date="2016-11" db="EMBL/GenBank/DDBJ databases">
        <title>Genome sequence and comparative genomic analysis of clinical strain Elizabethkingia meningoseptica 61421 PRCM.</title>
        <authorList>
            <person name="Wang M."/>
            <person name="Hu S."/>
            <person name="Cao L."/>
            <person name="Jiang T."/>
            <person name="Zhou Y."/>
            <person name="Ming D."/>
        </authorList>
    </citation>
    <scope>NUCLEOTIDE SEQUENCE [LARGE SCALE GENOMIC DNA]</scope>
    <source>
        <strain evidence="12 13">61421 PRCM</strain>
    </source>
</reference>
<protein>
    <recommendedName>
        <fullName evidence="11">Hydroxyethylthiazole kinase</fullName>
        <ecNumber evidence="11">2.7.1.50</ecNumber>
    </recommendedName>
    <alternativeName>
        <fullName evidence="11">4-methyl-5-beta-hydroxyethylthiazole kinase</fullName>
        <shortName evidence="11">TH kinase</shortName>
        <shortName evidence="11">Thz kinase</shortName>
    </alternativeName>
</protein>
<dbReference type="GO" id="GO:0004417">
    <property type="term" value="F:hydroxyethylthiazole kinase activity"/>
    <property type="evidence" value="ECO:0007669"/>
    <property type="project" value="UniProtKB-UniRule"/>
</dbReference>
<sequence length="268" mass="28830">MPMENKIWKHIEYVRQQSPLVHNITNYVVMNNTANALLAVGASPIMAHAQSEMKEMVNISNALVINIGTLDEYWTESMLIAAHEAHETRNPWILDPVGAGATSFRNETLRKLLAYKPTVIRGNASEIIALAKTNISATKGVDSTAASYEAIEAAVNLQREYGAVICISGATDIIINGATSVFIENGDPLMTKVTGLGCTASALTGAFTGCISDKTEAVIAAMALMGIAGELAAKHSNGPGSLQLNFIDKLYSITEEEVMSNIRIRYDR</sequence>
<evidence type="ECO:0000256" key="5">
    <source>
        <dbReference type="ARBA" id="ARBA00022723"/>
    </source>
</evidence>
<dbReference type="eggNOG" id="COG2145">
    <property type="taxonomic scope" value="Bacteria"/>
</dbReference>
<dbReference type="PRINTS" id="PR01099">
    <property type="entry name" value="HYETHTZKNASE"/>
</dbReference>
<keyword evidence="10 11" id="KW-0784">Thiamine biosynthesis</keyword>
<dbReference type="RefSeq" id="WP_077564671.1">
    <property type="nucleotide sequence ID" value="NZ_CP016378.1"/>
</dbReference>
<evidence type="ECO:0000256" key="10">
    <source>
        <dbReference type="ARBA" id="ARBA00022977"/>
    </source>
</evidence>
<evidence type="ECO:0000256" key="2">
    <source>
        <dbReference type="ARBA" id="ARBA00001946"/>
    </source>
</evidence>
<dbReference type="PIRSF" id="PIRSF000513">
    <property type="entry name" value="Thz_kinase"/>
    <property type="match status" value="1"/>
</dbReference>
<organism evidence="12 13">
    <name type="scientific">Elizabethkingia meningoseptica</name>
    <name type="common">Chryseobacterium meningosepticum</name>
    <dbReference type="NCBI Taxonomy" id="238"/>
    <lineage>
        <taxon>Bacteria</taxon>
        <taxon>Pseudomonadati</taxon>
        <taxon>Bacteroidota</taxon>
        <taxon>Flavobacteriia</taxon>
        <taxon>Flavobacteriales</taxon>
        <taxon>Weeksellaceae</taxon>
        <taxon>Elizabethkingia</taxon>
    </lineage>
</organism>
<dbReference type="NCBIfam" id="NF006830">
    <property type="entry name" value="PRK09355.1"/>
    <property type="match status" value="1"/>
</dbReference>
<comment type="function">
    <text evidence="11">Catalyzes the phosphorylation of the hydroxyl group of 4-methyl-5-beta-hydroxyethylthiazole (THZ).</text>
</comment>
<dbReference type="InterPro" id="IPR000417">
    <property type="entry name" value="Hyethyz_kinase"/>
</dbReference>
<proteinExistence type="inferred from homology"/>